<dbReference type="InterPro" id="IPR049468">
    <property type="entry name" value="Restrct_endonuc-II-like_dom"/>
</dbReference>
<dbReference type="InterPro" id="IPR011335">
    <property type="entry name" value="Restrct_endonuc-II-like"/>
</dbReference>
<evidence type="ECO:0000313" key="3">
    <source>
        <dbReference type="Proteomes" id="UP000029548"/>
    </source>
</evidence>
<dbReference type="EMBL" id="JRNE01000041">
    <property type="protein sequence ID" value="KGF17261.1"/>
    <property type="molecule type" value="Genomic_DNA"/>
</dbReference>
<dbReference type="Gene3D" id="3.40.960.10">
    <property type="entry name" value="VSR Endonuclease"/>
    <property type="match status" value="1"/>
</dbReference>
<feature type="domain" description="Restriction endonuclease type II-like" evidence="1">
    <location>
        <begin position="192"/>
        <end position="282"/>
    </location>
</feature>
<reference evidence="2 3" key="1">
    <citation type="submission" date="2014-07" db="EMBL/GenBank/DDBJ databases">
        <authorList>
            <person name="McCorrison J."/>
            <person name="Sanka R."/>
            <person name="Torralba M."/>
            <person name="Gillis M."/>
            <person name="Haft D.H."/>
            <person name="Methe B."/>
            <person name="Sutton G."/>
            <person name="Nelson K.E."/>
        </authorList>
    </citation>
    <scope>NUCLEOTIDE SEQUENCE [LARGE SCALE GENOMIC DNA]</scope>
    <source>
        <strain evidence="2 3">DNF00450</strain>
    </source>
</reference>
<proteinExistence type="predicted"/>
<name>A0A095Y5G4_9CORY</name>
<evidence type="ECO:0000313" key="2">
    <source>
        <dbReference type="EMBL" id="KGF17261.1"/>
    </source>
</evidence>
<dbReference type="AlphaFoldDB" id="A0A095Y5G4"/>
<accession>A0A095Y5G4</accession>
<evidence type="ECO:0000259" key="1">
    <source>
        <dbReference type="Pfam" id="PF18741"/>
    </source>
</evidence>
<dbReference type="Proteomes" id="UP000029548">
    <property type="component" value="Unassembled WGS sequence"/>
</dbReference>
<dbReference type="RefSeq" id="WP_035121535.1">
    <property type="nucleotide sequence ID" value="NZ_JRNE01000041.1"/>
</dbReference>
<dbReference type="Pfam" id="PF18741">
    <property type="entry name" value="MTES_1575"/>
    <property type="match status" value="1"/>
</dbReference>
<dbReference type="SUPFAM" id="SSF52980">
    <property type="entry name" value="Restriction endonuclease-like"/>
    <property type="match status" value="1"/>
</dbReference>
<sequence>MGGNIDRLPLPTCGATRAELLADGWTDRTIKAAMRASRLVRIGRGWYATPPTILEAKMSLVTRLNPSAVLSHRTAAWLHGFRKSPPDVLDVIVPRTITALQGAVVHRREPANTVVAVIDGWRVTGAAQTLADLMAPSQWGERLTATIVDGTFPTMASRAALLAEARELTHPRASALVTLLSWAPEGARSNVERRVARALERLGFIVVLDYAIGPYRFDLVHVGARLVIEFDSEKYHATVEAFRHDRARQNLAVRRGWGFLRYHDFDVTHRFDVVVAEIAATIRERMGGARVESDWDRLPCWELYDNLHWAHAESYAADLGLLRRE</sequence>
<protein>
    <recommendedName>
        <fullName evidence="1">Restriction endonuclease type II-like domain-containing protein</fullName>
    </recommendedName>
</protein>
<comment type="caution">
    <text evidence="2">The sequence shown here is derived from an EMBL/GenBank/DDBJ whole genome shotgun (WGS) entry which is preliminary data.</text>
</comment>
<gene>
    <name evidence="2" type="ORF">HMPREF1650_04860</name>
</gene>
<organism evidence="2 3">
    <name type="scientific">Corynebacterium freneyi DNF00450</name>
    <dbReference type="NCBI Taxonomy" id="1287475"/>
    <lineage>
        <taxon>Bacteria</taxon>
        <taxon>Bacillati</taxon>
        <taxon>Actinomycetota</taxon>
        <taxon>Actinomycetes</taxon>
        <taxon>Mycobacteriales</taxon>
        <taxon>Corynebacteriaceae</taxon>
        <taxon>Corynebacterium</taxon>
    </lineage>
</organism>
<dbReference type="eggNOG" id="COG2852">
    <property type="taxonomic scope" value="Bacteria"/>
</dbReference>